<sequence>MSLAVAGSNVGFDNFFGPGVSARDVHAAMKSYPVIQARQNSTAPVSNDTVNMFIDSIDEDWGYAASVIEACGGQTVLALQCTSAQSFVGSQTCGPNGEKAIVTVNPTTYHFSTAATTSSAGHNIKGTAIEACSLQGTTAAICSVTIGGTVDGKKTSVTSQTSVVSPTYYRYDVAITGGAEKTAGAAATCTSAPLANAAPMMNAKNMMVWALAGVAAGIISLL</sequence>
<comment type="caution">
    <text evidence="1">The sequence shown here is derived from an EMBL/GenBank/DDBJ whole genome shotgun (WGS) entry which is preliminary data.</text>
</comment>
<dbReference type="AlphaFoldDB" id="A0A1E1LL27"/>
<evidence type="ECO:0000313" key="2">
    <source>
        <dbReference type="Proteomes" id="UP000178129"/>
    </source>
</evidence>
<dbReference type="InParanoid" id="A0A1E1LL27"/>
<dbReference type="STRING" id="914237.A0A1E1LL27"/>
<accession>A0A1E1LL27</accession>
<name>A0A1E1LL27_9HELO</name>
<gene>
    <name evidence="1" type="ORF">RCO7_09915</name>
</gene>
<dbReference type="EMBL" id="FJUW01000061">
    <property type="protein sequence ID" value="CZT11190.1"/>
    <property type="molecule type" value="Genomic_DNA"/>
</dbReference>
<proteinExistence type="predicted"/>
<keyword evidence="2" id="KW-1185">Reference proteome</keyword>
<dbReference type="Proteomes" id="UP000178129">
    <property type="component" value="Unassembled WGS sequence"/>
</dbReference>
<reference evidence="2" key="1">
    <citation type="submission" date="2016-03" db="EMBL/GenBank/DDBJ databases">
        <authorList>
            <person name="Ploux O."/>
        </authorList>
    </citation>
    <scope>NUCLEOTIDE SEQUENCE [LARGE SCALE GENOMIC DNA]</scope>
    <source>
        <strain evidence="2">UK7</strain>
    </source>
</reference>
<protein>
    <submittedName>
        <fullName evidence="1">Uncharacterized protein</fullName>
    </submittedName>
</protein>
<organism evidence="1 2">
    <name type="scientific">Rhynchosporium graminicola</name>
    <dbReference type="NCBI Taxonomy" id="2792576"/>
    <lineage>
        <taxon>Eukaryota</taxon>
        <taxon>Fungi</taxon>
        <taxon>Dikarya</taxon>
        <taxon>Ascomycota</taxon>
        <taxon>Pezizomycotina</taxon>
        <taxon>Leotiomycetes</taxon>
        <taxon>Helotiales</taxon>
        <taxon>Ploettnerulaceae</taxon>
        <taxon>Rhynchosporium</taxon>
    </lineage>
</organism>
<evidence type="ECO:0000313" key="1">
    <source>
        <dbReference type="EMBL" id="CZT11190.1"/>
    </source>
</evidence>